<dbReference type="GO" id="GO:0004563">
    <property type="term" value="F:beta-N-acetylhexosaminidase activity"/>
    <property type="evidence" value="ECO:0007669"/>
    <property type="project" value="UniProtKB-EC"/>
</dbReference>
<gene>
    <name evidence="10 12" type="primary">nagZ</name>
    <name evidence="12" type="ORF">L9G74_10085</name>
</gene>
<accession>A0ABT2FLC8</accession>
<feature type="site" description="Important for catalytic activity" evidence="10">
    <location>
        <position position="174"/>
    </location>
</feature>
<dbReference type="Gene3D" id="3.20.20.300">
    <property type="entry name" value="Glycoside hydrolase, family 3, N-terminal domain"/>
    <property type="match status" value="1"/>
</dbReference>
<dbReference type="InterPro" id="IPR050226">
    <property type="entry name" value="NagZ_Beta-hexosaminidase"/>
</dbReference>
<dbReference type="PROSITE" id="PS00775">
    <property type="entry name" value="GLYCOSYL_HYDROL_F3"/>
    <property type="match status" value="1"/>
</dbReference>
<dbReference type="PANTHER" id="PTHR30480">
    <property type="entry name" value="BETA-HEXOSAMINIDASE-RELATED"/>
    <property type="match status" value="1"/>
</dbReference>
<sequence>MSYLMLDIEGVQLQPEEAQVLQHAAVGGLILFSRNYQHRAQLQSLIKSIRAVRPDLLIAVDHEGGRVQRFREGFTAIPAMGDILPAASSLAEAKAWAQELGFLMAVELLACDIDLSFAPVLDLNGVSQVIGTRSFSPKAAEVSELARAFINGMQQAGMAAVGKHFPGHGSVAVDTHLASAVDPRSFAEIEANDMPPFKTLIAEGRLQGVMPAHVIYSAVDPQPAGFSQHWLQQVLRQDLAFNGVIFSDDLGMKGAAVAGDYRARAQAALAAGCNMVLVCNDPEGARSLLHDFTWPQKDAALFAALKPDSKQVMQALQDETRWQAAMEIAQKISAA</sequence>
<evidence type="ECO:0000256" key="10">
    <source>
        <dbReference type="HAMAP-Rule" id="MF_00364"/>
    </source>
</evidence>
<keyword evidence="4 10" id="KW-0378">Hydrolase</keyword>
<reference evidence="13" key="2">
    <citation type="submission" date="2023-07" db="EMBL/GenBank/DDBJ databases">
        <title>Shewanella mangrovi sp. nov., an acetaldehyde- degrading bacterium isolated from mangrove sediment.</title>
        <authorList>
            <person name="Liu Y."/>
        </authorList>
    </citation>
    <scope>NUCLEOTIDE SEQUENCE [LARGE SCALE GENOMIC DNA]</scope>
    <source>
        <strain evidence="13">C32</strain>
    </source>
</reference>
<dbReference type="Proteomes" id="UP001201549">
    <property type="component" value="Unassembled WGS sequence"/>
</dbReference>
<dbReference type="InterPro" id="IPR017853">
    <property type="entry name" value="GH"/>
</dbReference>
<comment type="similarity">
    <text evidence="10">Belongs to the glycosyl hydrolase 3 family. NagZ subfamily.</text>
</comment>
<evidence type="ECO:0000256" key="7">
    <source>
        <dbReference type="ARBA" id="ARBA00023295"/>
    </source>
</evidence>
<keyword evidence="3 10" id="KW-0132">Cell division</keyword>
<keyword evidence="7 10" id="KW-0326">Glycosidase</keyword>
<keyword evidence="5 10" id="KW-0133">Cell shape</keyword>
<dbReference type="InterPro" id="IPR036962">
    <property type="entry name" value="Glyco_hydro_3_N_sf"/>
</dbReference>
<evidence type="ECO:0000313" key="13">
    <source>
        <dbReference type="Proteomes" id="UP001201549"/>
    </source>
</evidence>
<feature type="domain" description="Glycoside hydrolase family 3 N-terminal" evidence="11">
    <location>
        <begin position="11"/>
        <end position="282"/>
    </location>
</feature>
<dbReference type="HAMAP" id="MF_00364">
    <property type="entry name" value="NagZ"/>
    <property type="match status" value="1"/>
</dbReference>
<evidence type="ECO:0000256" key="8">
    <source>
        <dbReference type="ARBA" id="ARBA00023306"/>
    </source>
</evidence>
<dbReference type="EMBL" id="JAKOGG010000005">
    <property type="protein sequence ID" value="MCS4556791.1"/>
    <property type="molecule type" value="Genomic_DNA"/>
</dbReference>
<evidence type="ECO:0000256" key="3">
    <source>
        <dbReference type="ARBA" id="ARBA00022618"/>
    </source>
</evidence>
<feature type="binding site" evidence="10">
    <location>
        <position position="133"/>
    </location>
    <ligand>
        <name>substrate</name>
    </ligand>
</feature>
<keyword evidence="6 10" id="KW-0573">Peptidoglycan synthesis</keyword>
<feature type="binding site" evidence="10">
    <location>
        <position position="61"/>
    </location>
    <ligand>
        <name>substrate</name>
    </ligand>
</feature>
<proteinExistence type="inferred from homology"/>
<dbReference type="InterPro" id="IPR019800">
    <property type="entry name" value="Glyco_hydro_3_AS"/>
</dbReference>
<dbReference type="Pfam" id="PF00933">
    <property type="entry name" value="Glyco_hydro_3"/>
    <property type="match status" value="1"/>
</dbReference>
<comment type="catalytic activity">
    <reaction evidence="1 10">
        <text>Hydrolysis of terminal non-reducing N-acetyl-D-hexosamine residues in N-acetyl-beta-D-hexosaminides.</text>
        <dbReference type="EC" id="3.2.1.52"/>
    </reaction>
</comment>
<comment type="caution">
    <text evidence="12">The sequence shown here is derived from an EMBL/GenBank/DDBJ whole genome shotgun (WGS) entry which is preliminary data.</text>
</comment>
<evidence type="ECO:0000259" key="11">
    <source>
        <dbReference type="Pfam" id="PF00933"/>
    </source>
</evidence>
<comment type="function">
    <text evidence="10">Plays a role in peptidoglycan recycling by cleaving the terminal beta-1,4-linked N-acetylglucosamine (GlcNAc) from peptide-linked peptidoglycan fragments, giving rise to free GlcNAc, anhydro-N-acetylmuramic acid and anhydro-N-acetylmuramic acid-linked peptides.</text>
</comment>
<feature type="binding site" evidence="10">
    <location>
        <begin position="163"/>
        <end position="164"/>
    </location>
    <ligand>
        <name>substrate</name>
    </ligand>
</feature>
<keyword evidence="9 10" id="KW-0961">Cell wall biogenesis/degradation</keyword>
<keyword evidence="8 10" id="KW-0131">Cell cycle</keyword>
<feature type="active site" description="Nucleophile" evidence="10">
    <location>
        <position position="248"/>
    </location>
</feature>
<evidence type="ECO:0000256" key="1">
    <source>
        <dbReference type="ARBA" id="ARBA00001231"/>
    </source>
</evidence>
<dbReference type="InterPro" id="IPR001764">
    <property type="entry name" value="Glyco_hydro_3_N"/>
</dbReference>
<evidence type="ECO:0000256" key="2">
    <source>
        <dbReference type="ARBA" id="ARBA00022490"/>
    </source>
</evidence>
<evidence type="ECO:0000256" key="5">
    <source>
        <dbReference type="ARBA" id="ARBA00022960"/>
    </source>
</evidence>
<feature type="binding site" evidence="10">
    <location>
        <position position="69"/>
    </location>
    <ligand>
        <name>substrate</name>
    </ligand>
</feature>
<keyword evidence="2 10" id="KW-0963">Cytoplasm</keyword>
<reference evidence="12 13" key="1">
    <citation type="submission" date="2022-02" db="EMBL/GenBank/DDBJ databases">
        <authorList>
            <person name="Zhuang L."/>
        </authorList>
    </citation>
    <scope>NUCLEOTIDE SEQUENCE [LARGE SCALE GENOMIC DNA]</scope>
    <source>
        <strain evidence="12 13">C32</strain>
    </source>
</reference>
<keyword evidence="13" id="KW-1185">Reference proteome</keyword>
<evidence type="ECO:0000313" key="12">
    <source>
        <dbReference type="EMBL" id="MCS4556791.1"/>
    </source>
</evidence>
<organism evidence="12 13">
    <name type="scientific">Shewanella electrica</name>
    <dbReference type="NCBI Taxonomy" id="515560"/>
    <lineage>
        <taxon>Bacteria</taxon>
        <taxon>Pseudomonadati</taxon>
        <taxon>Pseudomonadota</taxon>
        <taxon>Gammaproteobacteria</taxon>
        <taxon>Alteromonadales</taxon>
        <taxon>Shewanellaceae</taxon>
        <taxon>Shewanella</taxon>
    </lineage>
</organism>
<dbReference type="EC" id="3.2.1.52" evidence="10"/>
<evidence type="ECO:0000256" key="9">
    <source>
        <dbReference type="ARBA" id="ARBA00023316"/>
    </source>
</evidence>
<protein>
    <recommendedName>
        <fullName evidence="10">Beta-hexosaminidase</fullName>
        <ecNumber evidence="10">3.2.1.52</ecNumber>
    </recommendedName>
    <alternativeName>
        <fullName evidence="10">Beta-N-acetylhexosaminidase</fullName>
    </alternativeName>
    <alternativeName>
        <fullName evidence="10">N-acetyl-beta-glucosaminidase</fullName>
    </alternativeName>
</protein>
<dbReference type="RefSeq" id="WP_238896181.1">
    <property type="nucleotide sequence ID" value="NZ_JAKOGG010000005.1"/>
</dbReference>
<dbReference type="InterPro" id="IPR022956">
    <property type="entry name" value="Beta_hexosaminidase_bac"/>
</dbReference>
<dbReference type="PANTHER" id="PTHR30480:SF13">
    <property type="entry name" value="BETA-HEXOSAMINIDASE"/>
    <property type="match status" value="1"/>
</dbReference>
<feature type="active site" description="Proton donor/acceptor" evidence="10">
    <location>
        <position position="176"/>
    </location>
</feature>
<name>A0ABT2FLC8_9GAMM</name>
<evidence type="ECO:0000256" key="4">
    <source>
        <dbReference type="ARBA" id="ARBA00022801"/>
    </source>
</evidence>
<dbReference type="SUPFAM" id="SSF51445">
    <property type="entry name" value="(Trans)glycosidases"/>
    <property type="match status" value="1"/>
</dbReference>
<comment type="pathway">
    <text evidence="10">Cell wall biogenesis; peptidoglycan recycling.</text>
</comment>
<comment type="subcellular location">
    <subcellularLocation>
        <location evidence="10">Cytoplasm</location>
    </subcellularLocation>
</comment>
<dbReference type="NCBIfam" id="NF003740">
    <property type="entry name" value="PRK05337.1"/>
    <property type="match status" value="1"/>
</dbReference>
<evidence type="ECO:0000256" key="6">
    <source>
        <dbReference type="ARBA" id="ARBA00022984"/>
    </source>
</evidence>